<keyword evidence="3" id="KW-0813">Transport</keyword>
<keyword evidence="4" id="KW-1003">Cell membrane</keyword>
<evidence type="ECO:0000256" key="6">
    <source>
        <dbReference type="ARBA" id="ARBA00022989"/>
    </source>
</evidence>
<dbReference type="Pfam" id="PF03600">
    <property type="entry name" value="CitMHS"/>
    <property type="match status" value="1"/>
</dbReference>
<feature type="transmembrane region" description="Helical" evidence="9">
    <location>
        <begin position="103"/>
        <end position="121"/>
    </location>
</feature>
<feature type="region of interest" description="Disordered" evidence="8">
    <location>
        <begin position="1"/>
        <end position="76"/>
    </location>
</feature>
<keyword evidence="6 9" id="KW-1133">Transmembrane helix</keyword>
<dbReference type="PRINTS" id="PR00758">
    <property type="entry name" value="ARSENICPUMP"/>
</dbReference>
<dbReference type="InterPro" id="IPR004680">
    <property type="entry name" value="Cit_transptr-like_dom"/>
</dbReference>
<evidence type="ECO:0000313" key="12">
    <source>
        <dbReference type="Proteomes" id="UP000275865"/>
    </source>
</evidence>
<evidence type="ECO:0000256" key="1">
    <source>
        <dbReference type="ARBA" id="ARBA00004651"/>
    </source>
</evidence>
<evidence type="ECO:0000256" key="3">
    <source>
        <dbReference type="ARBA" id="ARBA00022448"/>
    </source>
</evidence>
<sequence length="505" mass="54104">MNLHQEAGRDARSVTRRHPDGPPRWSRARRGGPWWSDPTGGPRDRSIETTGTGGASARSRADASRRRARSPGSAPVSTWPAIAATVIFAVAFLFIATEKINRVAVVLGAAGLMALLGRVPGSEVFYSHHAGIDWDVIFLLLGMMIIVGVIKQTGVFEFLAIWAAQRSQGRPYRLMVLLVTITGLASPVLDNVTTVMLVAPITISVCRRLGISAVPYLIAEVLASNIAGASTLIGDPPNIIIGSRAGLSFNDFLLHMAPVALLMFLAFLVLARFMFRRSFEYHPERFAAVRDMDARAAITDPAMLTRSLVVLVLVMAAFALHTVIGVDVAIIALVGAGVMVLVTRADTAKYVAEVEWPTLVFFLGLFVMVAGLTETGVIEQIGRWATDAVGESWFAGATSLIFGSAVLGAFFDNIPYTATMAPIVENIVAGADPQTGQALWWSFALGADLSGNGTAVAASANIVVLGIAARAGQPISFWQFTRYGIVTTVLTTLIAWGYVWLRYFA</sequence>
<dbReference type="AlphaFoldDB" id="A0A3A9YGY5"/>
<dbReference type="InterPro" id="IPR051475">
    <property type="entry name" value="Diverse_Ion_Transporter"/>
</dbReference>
<comment type="similarity">
    <text evidence="2">Belongs to the CitM (TC 2.A.11) transporter family.</text>
</comment>
<dbReference type="PANTHER" id="PTHR43568:SF1">
    <property type="entry name" value="P PROTEIN"/>
    <property type="match status" value="1"/>
</dbReference>
<feature type="transmembrane region" description="Helical" evidence="9">
    <location>
        <begin position="136"/>
        <end position="160"/>
    </location>
</feature>
<organism evidence="11 12">
    <name type="scientific">Micromonospora musae</name>
    <dbReference type="NCBI Taxonomy" id="1894970"/>
    <lineage>
        <taxon>Bacteria</taxon>
        <taxon>Bacillati</taxon>
        <taxon>Actinomycetota</taxon>
        <taxon>Actinomycetes</taxon>
        <taxon>Micromonosporales</taxon>
        <taxon>Micromonosporaceae</taxon>
        <taxon>Micromonospora</taxon>
    </lineage>
</organism>
<evidence type="ECO:0000256" key="4">
    <source>
        <dbReference type="ARBA" id="ARBA00022475"/>
    </source>
</evidence>
<dbReference type="PANTHER" id="PTHR43568">
    <property type="entry name" value="P PROTEIN"/>
    <property type="match status" value="1"/>
</dbReference>
<evidence type="ECO:0000313" key="11">
    <source>
        <dbReference type="EMBL" id="RKN36242.1"/>
    </source>
</evidence>
<evidence type="ECO:0000256" key="5">
    <source>
        <dbReference type="ARBA" id="ARBA00022692"/>
    </source>
</evidence>
<feature type="domain" description="Citrate transporter-like" evidence="10">
    <location>
        <begin position="92"/>
        <end position="446"/>
    </location>
</feature>
<feature type="transmembrane region" description="Helical" evidence="9">
    <location>
        <begin position="480"/>
        <end position="501"/>
    </location>
</feature>
<dbReference type="InterPro" id="IPR000802">
    <property type="entry name" value="Arsenical_pump_ArsB"/>
</dbReference>
<feature type="transmembrane region" description="Helical" evidence="9">
    <location>
        <begin position="393"/>
        <end position="411"/>
    </location>
</feature>
<evidence type="ECO:0000256" key="7">
    <source>
        <dbReference type="ARBA" id="ARBA00023136"/>
    </source>
</evidence>
<evidence type="ECO:0000256" key="9">
    <source>
        <dbReference type="SAM" id="Phobius"/>
    </source>
</evidence>
<evidence type="ECO:0000256" key="2">
    <source>
        <dbReference type="ARBA" id="ARBA00009843"/>
    </source>
</evidence>
<dbReference type="EMBL" id="RAZT01000001">
    <property type="protein sequence ID" value="RKN36242.1"/>
    <property type="molecule type" value="Genomic_DNA"/>
</dbReference>
<keyword evidence="5 9" id="KW-0812">Transmembrane</keyword>
<proteinExistence type="inferred from homology"/>
<feature type="transmembrane region" description="Helical" evidence="9">
    <location>
        <begin position="76"/>
        <end position="96"/>
    </location>
</feature>
<feature type="compositionally biased region" description="Basic and acidic residues" evidence="8">
    <location>
        <begin position="1"/>
        <end position="21"/>
    </location>
</feature>
<dbReference type="CDD" id="cd01116">
    <property type="entry name" value="P_permease"/>
    <property type="match status" value="1"/>
</dbReference>
<feature type="transmembrane region" description="Helical" evidence="9">
    <location>
        <begin position="324"/>
        <end position="342"/>
    </location>
</feature>
<name>A0A3A9YGY5_9ACTN</name>
<feature type="transmembrane region" description="Helical" evidence="9">
    <location>
        <begin position="252"/>
        <end position="275"/>
    </location>
</feature>
<reference evidence="11 12" key="1">
    <citation type="submission" date="2018-09" db="EMBL/GenBank/DDBJ databases">
        <title>Micromonospora sp. nov. MS1-9, isolated from a root of Musa sp.</title>
        <authorList>
            <person name="Kuncharoen N."/>
            <person name="Kudo T."/>
            <person name="Ohkuma M."/>
            <person name="Yuki M."/>
            <person name="Tanasupawat S."/>
        </authorList>
    </citation>
    <scope>NUCLEOTIDE SEQUENCE [LARGE SCALE GENOMIC DNA]</scope>
    <source>
        <strain evidence="11 12">MS1-9</strain>
    </source>
</reference>
<evidence type="ECO:0000259" key="10">
    <source>
        <dbReference type="Pfam" id="PF03600"/>
    </source>
</evidence>
<comment type="caution">
    <text evidence="11">The sequence shown here is derived from an EMBL/GenBank/DDBJ whole genome shotgun (WGS) entry which is preliminary data.</text>
</comment>
<dbReference type="GO" id="GO:0005886">
    <property type="term" value="C:plasma membrane"/>
    <property type="evidence" value="ECO:0007669"/>
    <property type="project" value="UniProtKB-SubCell"/>
</dbReference>
<evidence type="ECO:0000256" key="8">
    <source>
        <dbReference type="SAM" id="MobiDB-lite"/>
    </source>
</evidence>
<gene>
    <name evidence="11" type="ORF">D7044_00875</name>
</gene>
<dbReference type="Proteomes" id="UP000275865">
    <property type="component" value="Unassembled WGS sequence"/>
</dbReference>
<feature type="transmembrane region" description="Helical" evidence="9">
    <location>
        <begin position="172"/>
        <end position="189"/>
    </location>
</feature>
<feature type="transmembrane region" description="Helical" evidence="9">
    <location>
        <begin position="354"/>
        <end position="373"/>
    </location>
</feature>
<keyword evidence="7 9" id="KW-0472">Membrane</keyword>
<accession>A0A3A9YGY5</accession>
<dbReference type="GO" id="GO:0015105">
    <property type="term" value="F:arsenite transmembrane transporter activity"/>
    <property type="evidence" value="ECO:0007669"/>
    <property type="project" value="InterPro"/>
</dbReference>
<feature type="transmembrane region" description="Helical" evidence="9">
    <location>
        <begin position="296"/>
        <end position="318"/>
    </location>
</feature>
<protein>
    <recommendedName>
        <fullName evidence="10">Citrate transporter-like domain-containing protein</fullName>
    </recommendedName>
</protein>
<comment type="subcellular location">
    <subcellularLocation>
        <location evidence="1">Cell membrane</location>
        <topology evidence="1">Multi-pass membrane protein</topology>
    </subcellularLocation>
</comment>